<sequence>MKSKRRFRRKALGILLSQDKFNKPMKLKYFFILSLLSASTVAKAQKDSLKNIEQVNILIKKKLLERKADRMIFNVEASIASQGMDGSETLANVPMIKVDENLGSISITGKSSVNVMINGRMLNLSGQALLNYLRSIRSENIAKIEVITTPPAKYEAQGNSGLINIILKKNPNRDSAATSAPT</sequence>
<name>A0AAU6WQ28_9FLAO</name>
<dbReference type="RefSeq" id="WP_345766713.1">
    <property type="nucleotide sequence ID" value="NZ_CP154834.1"/>
</dbReference>
<organism evidence="1 2">
    <name type="scientific">Chryseobacterium endophyticum</name>
    <dbReference type="NCBI Taxonomy" id="1854762"/>
    <lineage>
        <taxon>Bacteria</taxon>
        <taxon>Pseudomonadati</taxon>
        <taxon>Bacteroidota</taxon>
        <taxon>Flavobacteriia</taxon>
        <taxon>Flavobacteriales</taxon>
        <taxon>Weeksellaceae</taxon>
        <taxon>Chryseobacterium group</taxon>
        <taxon>Chryseobacterium</taxon>
    </lineage>
</organism>
<dbReference type="AlphaFoldDB" id="A0AAU6WQ28"/>
<dbReference type="InterPro" id="IPR037066">
    <property type="entry name" value="Plug_dom_sf"/>
</dbReference>
<dbReference type="Proteomes" id="UP001463665">
    <property type="component" value="Chromosome"/>
</dbReference>
<dbReference type="SUPFAM" id="SSF56935">
    <property type="entry name" value="Porins"/>
    <property type="match status" value="1"/>
</dbReference>
<dbReference type="EMBL" id="CP154834">
    <property type="protein sequence ID" value="XAO74693.1"/>
    <property type="molecule type" value="Genomic_DNA"/>
</dbReference>
<dbReference type="Gene3D" id="2.170.130.10">
    <property type="entry name" value="TonB-dependent receptor, plug domain"/>
    <property type="match status" value="1"/>
</dbReference>
<protein>
    <recommendedName>
        <fullName evidence="3">TonB-dependent receptor</fullName>
    </recommendedName>
</protein>
<accession>A0AAU6WQ28</accession>
<reference evidence="1 2" key="1">
    <citation type="submission" date="2024-04" db="EMBL/GenBank/DDBJ databases">
        <title>Genome sequencing and assembly of rice foliar adapted Chryseobacterium endophyticum OsEnb-ALM-A6.</title>
        <authorList>
            <person name="Kumar S."/>
            <person name="Javed M."/>
            <person name="Chouhan V."/>
            <person name="Charishma K."/>
            <person name="Patel A."/>
            <person name="Kumar M."/>
            <person name="Sahu K.P."/>
            <person name="Kumar A."/>
        </authorList>
    </citation>
    <scope>NUCLEOTIDE SEQUENCE [LARGE SCALE GENOMIC DNA]</scope>
    <source>
        <strain evidence="1 2">OsEnb-ALM-A6</strain>
    </source>
</reference>
<keyword evidence="2" id="KW-1185">Reference proteome</keyword>
<evidence type="ECO:0000313" key="2">
    <source>
        <dbReference type="Proteomes" id="UP001463665"/>
    </source>
</evidence>
<evidence type="ECO:0000313" key="1">
    <source>
        <dbReference type="EMBL" id="XAO74693.1"/>
    </source>
</evidence>
<gene>
    <name evidence="1" type="ORF">AAFP95_01055</name>
</gene>
<evidence type="ECO:0008006" key="3">
    <source>
        <dbReference type="Google" id="ProtNLM"/>
    </source>
</evidence>
<proteinExistence type="predicted"/>